<feature type="transmembrane region" description="Helical" evidence="8">
    <location>
        <begin position="60"/>
        <end position="77"/>
    </location>
</feature>
<dbReference type="KEGG" id="aten:116302456"/>
<evidence type="ECO:0000256" key="5">
    <source>
        <dbReference type="ARBA" id="ARBA00023136"/>
    </source>
</evidence>
<dbReference type="InterPro" id="IPR017452">
    <property type="entry name" value="GPCR_Rhodpsn_7TM"/>
</dbReference>
<keyword evidence="10" id="KW-1185">Reference proteome</keyword>
<dbReference type="GeneID" id="116302456"/>
<dbReference type="GO" id="GO:0005886">
    <property type="term" value="C:plasma membrane"/>
    <property type="evidence" value="ECO:0007669"/>
    <property type="project" value="TreeGrafter"/>
</dbReference>
<keyword evidence="7" id="KW-0807">Transducer</keyword>
<keyword evidence="2 8" id="KW-0812">Transmembrane</keyword>
<feature type="domain" description="G-protein coupled receptors family 1 profile" evidence="9">
    <location>
        <begin position="40"/>
        <end position="308"/>
    </location>
</feature>
<evidence type="ECO:0000256" key="1">
    <source>
        <dbReference type="ARBA" id="ARBA00004141"/>
    </source>
</evidence>
<feature type="transmembrane region" description="Helical" evidence="8">
    <location>
        <begin position="198"/>
        <end position="223"/>
    </location>
</feature>
<evidence type="ECO:0000256" key="6">
    <source>
        <dbReference type="ARBA" id="ARBA00023170"/>
    </source>
</evidence>
<dbReference type="PANTHER" id="PTHR45695">
    <property type="entry name" value="LEUCOKININ RECEPTOR-RELATED"/>
    <property type="match status" value="1"/>
</dbReference>
<evidence type="ECO:0000313" key="11">
    <source>
        <dbReference type="RefSeq" id="XP_031567605.1"/>
    </source>
</evidence>
<dbReference type="Gene3D" id="1.20.1070.10">
    <property type="entry name" value="Rhodopsin 7-helix transmembrane proteins"/>
    <property type="match status" value="1"/>
</dbReference>
<dbReference type="CDD" id="cd00637">
    <property type="entry name" value="7tm_classA_rhodopsin-like"/>
    <property type="match status" value="1"/>
</dbReference>
<evidence type="ECO:0000256" key="7">
    <source>
        <dbReference type="ARBA" id="ARBA00023224"/>
    </source>
</evidence>
<dbReference type="AlphaFoldDB" id="A0A6P8ILV8"/>
<keyword evidence="6" id="KW-0675">Receptor</keyword>
<evidence type="ECO:0000313" key="12">
    <source>
        <dbReference type="RefSeq" id="XP_031567606.1"/>
    </source>
</evidence>
<feature type="transmembrane region" description="Helical" evidence="8">
    <location>
        <begin position="249"/>
        <end position="273"/>
    </location>
</feature>
<protein>
    <submittedName>
        <fullName evidence="11 12">QRFP-like peptide receptor</fullName>
    </submittedName>
</protein>
<evidence type="ECO:0000256" key="2">
    <source>
        <dbReference type="ARBA" id="ARBA00022692"/>
    </source>
</evidence>
<dbReference type="RefSeq" id="XP_031567607.1">
    <property type="nucleotide sequence ID" value="XM_031711747.1"/>
</dbReference>
<evidence type="ECO:0000256" key="4">
    <source>
        <dbReference type="ARBA" id="ARBA00023040"/>
    </source>
</evidence>
<keyword evidence="3 8" id="KW-1133">Transmembrane helix</keyword>
<accession>A0A6P8ILV8</accession>
<feature type="transmembrane region" description="Helical" evidence="8">
    <location>
        <begin position="146"/>
        <end position="164"/>
    </location>
</feature>
<name>A0A6P8ILV8_ACTTE</name>
<organism evidence="10 11">
    <name type="scientific">Actinia tenebrosa</name>
    <name type="common">Australian red waratah sea anemone</name>
    <dbReference type="NCBI Taxonomy" id="6105"/>
    <lineage>
        <taxon>Eukaryota</taxon>
        <taxon>Metazoa</taxon>
        <taxon>Cnidaria</taxon>
        <taxon>Anthozoa</taxon>
        <taxon>Hexacorallia</taxon>
        <taxon>Actiniaria</taxon>
        <taxon>Actiniidae</taxon>
        <taxon>Actinia</taxon>
    </lineage>
</organism>
<feature type="transmembrane region" description="Helical" evidence="8">
    <location>
        <begin position="24"/>
        <end position="48"/>
    </location>
</feature>
<dbReference type="Pfam" id="PF00001">
    <property type="entry name" value="7tm_1"/>
    <property type="match status" value="1"/>
</dbReference>
<dbReference type="GO" id="GO:0004930">
    <property type="term" value="F:G protein-coupled receptor activity"/>
    <property type="evidence" value="ECO:0007669"/>
    <property type="project" value="UniProtKB-KW"/>
</dbReference>
<dbReference type="RefSeq" id="XP_031567606.1">
    <property type="nucleotide sequence ID" value="XM_031711746.1"/>
</dbReference>
<sequence length="373" mass="42821">MSNNTTYNDQLCTLYLLNSATSEIVMTVALGVLGIFSLAGNALVLAVLYRNREMRTITNLFIANMAVSDLIFPLVVIPKEIAFIHSDHFWLIKGDFGSFLCKLVHFLQDLSTSISILSHVAISIERFYAVVFPLKARRSSVGWRTVAVVMTWVVAMGYNAPYFYSFRLVLISKEERTFRCILQWEPAFDDTNEAQKRFYMFSFVSHYAIPLVVITVLYSYILYKIKARQVVGNDYANRSVRDNTQNKRIVRLAISIVLLFAISWAPLHIFLFIHIYKWNWSIPCGLENLAFSTFYLAWLSSFTNPLIYFIFSENYRNGLKNLFGGCFVIHPRIFPGISNVVGIETTESTFLEHRGARVLRHERNAATNEETVT</sequence>
<feature type="transmembrane region" description="Helical" evidence="8">
    <location>
        <begin position="293"/>
        <end position="311"/>
    </location>
</feature>
<dbReference type="RefSeq" id="XP_031567605.1">
    <property type="nucleotide sequence ID" value="XM_031711745.1"/>
</dbReference>
<gene>
    <name evidence="11 12 13" type="primary">LOC116302456</name>
</gene>
<evidence type="ECO:0000256" key="8">
    <source>
        <dbReference type="SAM" id="Phobius"/>
    </source>
</evidence>
<feature type="transmembrane region" description="Helical" evidence="8">
    <location>
        <begin position="116"/>
        <end position="134"/>
    </location>
</feature>
<dbReference type="InterPro" id="IPR000276">
    <property type="entry name" value="GPCR_Rhodpsn"/>
</dbReference>
<dbReference type="Proteomes" id="UP000515163">
    <property type="component" value="Unplaced"/>
</dbReference>
<dbReference type="FunFam" id="1.20.1070.10:FF:000291">
    <property type="entry name" value="Predicted protein"/>
    <property type="match status" value="1"/>
</dbReference>
<evidence type="ECO:0000259" key="9">
    <source>
        <dbReference type="PROSITE" id="PS50262"/>
    </source>
</evidence>
<dbReference type="PANTHER" id="PTHR45695:SF9">
    <property type="entry name" value="LEUCOKININ RECEPTOR"/>
    <property type="match status" value="1"/>
</dbReference>
<proteinExistence type="predicted"/>
<dbReference type="PROSITE" id="PS50262">
    <property type="entry name" value="G_PROTEIN_RECEP_F1_2"/>
    <property type="match status" value="1"/>
</dbReference>
<reference evidence="11 12" key="1">
    <citation type="submission" date="2025-04" db="UniProtKB">
        <authorList>
            <consortium name="RefSeq"/>
        </authorList>
    </citation>
    <scope>IDENTIFICATION</scope>
    <source>
        <tissue evidence="11 12">Tentacle</tissue>
    </source>
</reference>
<evidence type="ECO:0000313" key="10">
    <source>
        <dbReference type="Proteomes" id="UP000515163"/>
    </source>
</evidence>
<comment type="subcellular location">
    <subcellularLocation>
        <location evidence="1">Membrane</location>
        <topology evidence="1">Multi-pass membrane protein</topology>
    </subcellularLocation>
</comment>
<dbReference type="PRINTS" id="PR00237">
    <property type="entry name" value="GPCRRHODOPSN"/>
</dbReference>
<keyword evidence="4" id="KW-0297">G-protein coupled receptor</keyword>
<evidence type="ECO:0000313" key="13">
    <source>
        <dbReference type="RefSeq" id="XP_031567607.1"/>
    </source>
</evidence>
<keyword evidence="5 8" id="KW-0472">Membrane</keyword>
<dbReference type="SUPFAM" id="SSF81321">
    <property type="entry name" value="Family A G protein-coupled receptor-like"/>
    <property type="match status" value="1"/>
</dbReference>
<dbReference type="OrthoDB" id="5969784at2759"/>
<evidence type="ECO:0000256" key="3">
    <source>
        <dbReference type="ARBA" id="ARBA00022989"/>
    </source>
</evidence>